<dbReference type="Gene3D" id="1.10.287.950">
    <property type="entry name" value="Methyl-accepting chemotaxis protein"/>
    <property type="match status" value="1"/>
</dbReference>
<keyword evidence="4" id="KW-1133">Transmembrane helix</keyword>
<dbReference type="EMBL" id="CAQL01001086">
    <property type="protein sequence ID" value="CCQ58779.1"/>
    <property type="molecule type" value="Genomic_DNA"/>
</dbReference>
<dbReference type="CDD" id="cd06225">
    <property type="entry name" value="HAMP"/>
    <property type="match status" value="1"/>
</dbReference>
<accession>T2J0S7</accession>
<dbReference type="PROSITE" id="PS50885">
    <property type="entry name" value="HAMP"/>
    <property type="match status" value="1"/>
</dbReference>
<feature type="domain" description="HAMP" evidence="6">
    <location>
        <begin position="228"/>
        <end position="280"/>
    </location>
</feature>
<comment type="similarity">
    <text evidence="2">Belongs to the methyl-accepting chemotaxis (MCP) protein family.</text>
</comment>
<dbReference type="PANTHER" id="PTHR32089">
    <property type="entry name" value="METHYL-ACCEPTING CHEMOTAXIS PROTEIN MCPB"/>
    <property type="match status" value="1"/>
</dbReference>
<name>T2J0S7_CROWT</name>
<dbReference type="Pfam" id="PF00015">
    <property type="entry name" value="MCPsignal"/>
    <property type="match status" value="1"/>
</dbReference>
<dbReference type="PANTHER" id="PTHR32089:SF120">
    <property type="entry name" value="METHYL-ACCEPTING CHEMOTAXIS PROTEIN TLPQ"/>
    <property type="match status" value="1"/>
</dbReference>
<dbReference type="InterPro" id="IPR004090">
    <property type="entry name" value="Chemotax_Me-accpt_rcpt"/>
</dbReference>
<protein>
    <submittedName>
        <fullName evidence="7">Methyl-accepting chemotaxis protein I (Serine chemoreceptor protein)</fullName>
    </submittedName>
</protein>
<evidence type="ECO:0000256" key="2">
    <source>
        <dbReference type="ARBA" id="ARBA00029447"/>
    </source>
</evidence>
<keyword evidence="4" id="KW-0812">Transmembrane</keyword>
<comment type="caution">
    <text evidence="7">The sequence shown here is derived from an EMBL/GenBank/DDBJ whole genome shotgun (WGS) entry which is preliminary data.</text>
</comment>
<gene>
    <name evidence="7" type="ORF">CWATWH0005_783</name>
</gene>
<dbReference type="GO" id="GO:0004888">
    <property type="term" value="F:transmembrane signaling receptor activity"/>
    <property type="evidence" value="ECO:0007669"/>
    <property type="project" value="InterPro"/>
</dbReference>
<dbReference type="InterPro" id="IPR003660">
    <property type="entry name" value="HAMP_dom"/>
</dbReference>
<dbReference type="PROSITE" id="PS50111">
    <property type="entry name" value="CHEMOTAXIS_TRANSDUC_2"/>
    <property type="match status" value="1"/>
</dbReference>
<proteinExistence type="inferred from homology"/>
<keyword evidence="7" id="KW-0675">Receptor</keyword>
<dbReference type="Pfam" id="PF00672">
    <property type="entry name" value="HAMP"/>
    <property type="match status" value="1"/>
</dbReference>
<evidence type="ECO:0000313" key="8">
    <source>
        <dbReference type="Proteomes" id="UP000017981"/>
    </source>
</evidence>
<evidence type="ECO:0000256" key="3">
    <source>
        <dbReference type="PROSITE-ProRule" id="PRU00284"/>
    </source>
</evidence>
<dbReference type="AlphaFoldDB" id="T2J0S7"/>
<dbReference type="GO" id="GO:0016020">
    <property type="term" value="C:membrane"/>
    <property type="evidence" value="ECO:0007669"/>
    <property type="project" value="InterPro"/>
</dbReference>
<sequence>MTIESKLLGLLVFSAFIMGVGAIVTWVGMSKLYAEVRQMSEEDLSLIQNLILMQENQLEQVLNFEKAYIAGVNSVNNPTNKTNFNQSRTNFLNNQSRVRTAIESSQSLIRKQLDTANNPKDESDFQAIADSLNDYEQAHISYNTGAEKVFSLINSNDIDSARNIGSRVQASQDGLKDKNIALVNQVVGLSQDSAKVAKQHQQNTVNIVSITFIISIITIISLGYWITRTITHSLGHAVQLAEEVSNGNLTGEVEVISKDEIGQLLEALKIMIYNLNSLISKVQQSGIAITSSTTQMAASRKQLEATLTEQIASTNEVTTTAQEIANTSEELVNTMEQITELSQSTATAANQGQDDLGRMETTMRQLAEATTSIASKLGIMSEKAHNINSVVLTITKVADQTNLLSLNAAIEAEKAGEYGAGFAVVAREIRRLADQTAVATLEIEQMVKEMQSAVSTGVMEMDKFNKEVSSSVQDVGNISHQIAQVIEQVQSITPRFELVSKSMEEQSRSAQHIREAMEQLSEGSEQTAYSLHDTHLVLERLNDAAQSLQTEISVFKVKRLMLNPGILIHLGISLD</sequence>
<dbReference type="InterPro" id="IPR004089">
    <property type="entry name" value="MCPsignal_dom"/>
</dbReference>
<feature type="transmembrane region" description="Helical" evidence="4">
    <location>
        <begin position="6"/>
        <end position="29"/>
    </location>
</feature>
<keyword evidence="4" id="KW-0472">Membrane</keyword>
<evidence type="ECO:0000259" key="6">
    <source>
        <dbReference type="PROSITE" id="PS50885"/>
    </source>
</evidence>
<evidence type="ECO:0000259" key="5">
    <source>
        <dbReference type="PROSITE" id="PS50111"/>
    </source>
</evidence>
<organism evidence="7 8">
    <name type="scientific">Crocosphaera watsonii WH 0005</name>
    <dbReference type="NCBI Taxonomy" id="423472"/>
    <lineage>
        <taxon>Bacteria</taxon>
        <taxon>Bacillati</taxon>
        <taxon>Cyanobacteriota</taxon>
        <taxon>Cyanophyceae</taxon>
        <taxon>Oscillatoriophycideae</taxon>
        <taxon>Chroococcales</taxon>
        <taxon>Aphanothecaceae</taxon>
        <taxon>Crocosphaera</taxon>
    </lineage>
</organism>
<feature type="transmembrane region" description="Helical" evidence="4">
    <location>
        <begin position="205"/>
        <end position="226"/>
    </location>
</feature>
<reference evidence="7 8" key="2">
    <citation type="submission" date="2013-09" db="EMBL/GenBank/DDBJ databases">
        <title>Whole genome comparison of six Crocosphaera watsonii strains with differing phenotypes.</title>
        <authorList>
            <person name="Bench S.R."/>
            <person name="Heller P."/>
            <person name="Frank I."/>
            <person name="Arciniega M."/>
            <person name="Shilova I.N."/>
            <person name="Zehr J.P."/>
        </authorList>
    </citation>
    <scope>NUCLEOTIDE SEQUENCE [LARGE SCALE GENOMIC DNA]</scope>
    <source>
        <strain evidence="7 8">WH 0005</strain>
    </source>
</reference>
<dbReference type="SUPFAM" id="SSF58104">
    <property type="entry name" value="Methyl-accepting chemotaxis protein (MCP) signaling domain"/>
    <property type="match status" value="1"/>
</dbReference>
<dbReference type="PRINTS" id="PR00260">
    <property type="entry name" value="CHEMTRNSDUCR"/>
</dbReference>
<keyword evidence="1 3" id="KW-0807">Transducer</keyword>
<dbReference type="SMART" id="SM00304">
    <property type="entry name" value="HAMP"/>
    <property type="match status" value="1"/>
</dbReference>
<dbReference type="GO" id="GO:0006935">
    <property type="term" value="P:chemotaxis"/>
    <property type="evidence" value="ECO:0007669"/>
    <property type="project" value="InterPro"/>
</dbReference>
<dbReference type="Gene3D" id="6.10.340.10">
    <property type="match status" value="1"/>
</dbReference>
<reference evidence="7 8" key="1">
    <citation type="submission" date="2013-01" db="EMBL/GenBank/DDBJ databases">
        <authorList>
            <person name="Bench S."/>
        </authorList>
    </citation>
    <scope>NUCLEOTIDE SEQUENCE [LARGE SCALE GENOMIC DNA]</scope>
    <source>
        <strain evidence="7 8">WH 0005</strain>
    </source>
</reference>
<feature type="domain" description="Methyl-accepting transducer" evidence="5">
    <location>
        <begin position="285"/>
        <end position="521"/>
    </location>
</feature>
<evidence type="ECO:0000256" key="1">
    <source>
        <dbReference type="ARBA" id="ARBA00023224"/>
    </source>
</evidence>
<dbReference type="SMART" id="SM00283">
    <property type="entry name" value="MA"/>
    <property type="match status" value="1"/>
</dbReference>
<evidence type="ECO:0000256" key="4">
    <source>
        <dbReference type="SAM" id="Phobius"/>
    </source>
</evidence>
<dbReference type="Proteomes" id="UP000017981">
    <property type="component" value="Unassembled WGS sequence"/>
</dbReference>
<evidence type="ECO:0000313" key="7">
    <source>
        <dbReference type="EMBL" id="CCQ58779.1"/>
    </source>
</evidence>
<dbReference type="GO" id="GO:0007165">
    <property type="term" value="P:signal transduction"/>
    <property type="evidence" value="ECO:0007669"/>
    <property type="project" value="UniProtKB-KW"/>
</dbReference>
<dbReference type="RefSeq" id="WP_021833994.1">
    <property type="nucleotide sequence ID" value="NZ_CAQL01001086.1"/>
</dbReference>